<dbReference type="SMART" id="SM00645">
    <property type="entry name" value="Pept_C1"/>
    <property type="match status" value="1"/>
</dbReference>
<proteinExistence type="inferred from homology"/>
<dbReference type="HOGENOM" id="CLU_012184_1_2_1"/>
<accession>T1KIL9</accession>
<dbReference type="EMBL" id="CAEY01000114">
    <property type="status" value="NOT_ANNOTATED_CDS"/>
    <property type="molecule type" value="Genomic_DNA"/>
</dbReference>
<dbReference type="Pfam" id="PF00112">
    <property type="entry name" value="Peptidase_C1"/>
    <property type="match status" value="1"/>
</dbReference>
<dbReference type="GO" id="GO:0008234">
    <property type="term" value="F:cysteine-type peptidase activity"/>
    <property type="evidence" value="ECO:0007669"/>
    <property type="project" value="UniProtKB-KW"/>
</dbReference>
<dbReference type="InterPro" id="IPR013128">
    <property type="entry name" value="Peptidase_C1A"/>
</dbReference>
<keyword evidence="4" id="KW-0788">Thiol protease</keyword>
<reference evidence="10" key="1">
    <citation type="submission" date="2011-08" db="EMBL/GenBank/DDBJ databases">
        <authorList>
            <person name="Rombauts S."/>
        </authorList>
    </citation>
    <scope>NUCLEOTIDE SEQUENCE</scope>
    <source>
        <strain evidence="10">London</strain>
    </source>
</reference>
<dbReference type="SUPFAM" id="SSF54001">
    <property type="entry name" value="Cysteine proteinases"/>
    <property type="match status" value="1"/>
</dbReference>
<organism evidence="9 10">
    <name type="scientific">Tetranychus urticae</name>
    <name type="common">Two-spotted spider mite</name>
    <dbReference type="NCBI Taxonomy" id="32264"/>
    <lineage>
        <taxon>Eukaryota</taxon>
        <taxon>Metazoa</taxon>
        <taxon>Ecdysozoa</taxon>
        <taxon>Arthropoda</taxon>
        <taxon>Chelicerata</taxon>
        <taxon>Arachnida</taxon>
        <taxon>Acari</taxon>
        <taxon>Acariformes</taxon>
        <taxon>Trombidiformes</taxon>
        <taxon>Prostigmata</taxon>
        <taxon>Eleutherengona</taxon>
        <taxon>Raphignathae</taxon>
        <taxon>Tetranychoidea</taxon>
        <taxon>Tetranychidae</taxon>
        <taxon>Tetranychus</taxon>
    </lineage>
</organism>
<dbReference type="Pfam" id="PF08246">
    <property type="entry name" value="Inhibitor_I29"/>
    <property type="match status" value="1"/>
</dbReference>
<feature type="domain" description="Cathepsin propeptide inhibitor" evidence="8">
    <location>
        <begin position="61"/>
        <end position="121"/>
    </location>
</feature>
<keyword evidence="3" id="KW-0378">Hydrolase</keyword>
<evidence type="ECO:0000259" key="8">
    <source>
        <dbReference type="SMART" id="SM00848"/>
    </source>
</evidence>
<evidence type="ECO:0000256" key="5">
    <source>
        <dbReference type="ARBA" id="ARBA00023145"/>
    </source>
</evidence>
<keyword evidence="2" id="KW-0645">Protease</keyword>
<dbReference type="PROSITE" id="PS00639">
    <property type="entry name" value="THIOL_PROTEASE_HIS"/>
    <property type="match status" value="1"/>
</dbReference>
<dbReference type="InterPro" id="IPR025660">
    <property type="entry name" value="Pept_his_AS"/>
</dbReference>
<dbReference type="Gene3D" id="3.90.70.10">
    <property type="entry name" value="Cysteine proteinases"/>
    <property type="match status" value="1"/>
</dbReference>
<dbReference type="FunFam" id="3.90.70.10:FF:000006">
    <property type="entry name" value="Cathepsin S"/>
    <property type="match status" value="1"/>
</dbReference>
<dbReference type="PANTHER" id="PTHR12411">
    <property type="entry name" value="CYSTEINE PROTEASE FAMILY C1-RELATED"/>
    <property type="match status" value="1"/>
</dbReference>
<keyword evidence="6" id="KW-1015">Disulfide bond</keyword>
<name>T1KIL9_TETUR</name>
<dbReference type="InterPro" id="IPR000668">
    <property type="entry name" value="Peptidase_C1A_C"/>
</dbReference>
<reference evidence="9" key="2">
    <citation type="submission" date="2015-06" db="UniProtKB">
        <authorList>
            <consortium name="EnsemblMetazoa"/>
        </authorList>
    </citation>
    <scope>IDENTIFICATION</scope>
</reference>
<evidence type="ECO:0000256" key="3">
    <source>
        <dbReference type="ARBA" id="ARBA00022801"/>
    </source>
</evidence>
<sequence>MKQLKLGTSQVSAIKKQKTIKSHFVSVLVSKMFNFISLTLIICLAGLAVAELDVDQVESSWSQFKQKHGKVYASEEEESTRKLIFTRNLNKIVKHNERADSGLETYRKGINQFTDMEFTEIKEKILQTRSSSPVNSPYLHNKKAFQLDELPKSVDWRAKGLVTPVKDQGACGSCWAFASVAGIEGAWAKAKGKLVSLSEQQILDCATKGNYGCRGGFIDNALDYVIEEGGIDTEASYPYEALQGQCWFTFTDVGAKISNFVGIPQNDEDALVSAVALNPVSIGIDAEDDFVAYESGIFTTSTCTTTDINHGVTVVGYDSQNSTDYYIIKNSWGTSWGENGYIRMARGKNLCGVANMAYYPIV</sequence>
<evidence type="ECO:0000256" key="2">
    <source>
        <dbReference type="ARBA" id="ARBA00022670"/>
    </source>
</evidence>
<protein>
    <submittedName>
        <fullName evidence="9">Uncharacterized protein</fullName>
    </submittedName>
</protein>
<keyword evidence="5" id="KW-0865">Zymogen</keyword>
<dbReference type="AlphaFoldDB" id="T1KIL9"/>
<comment type="similarity">
    <text evidence="1">Belongs to the peptidase C1 family.</text>
</comment>
<dbReference type="InterPro" id="IPR039417">
    <property type="entry name" value="Peptidase_C1A_papain-like"/>
</dbReference>
<evidence type="ECO:0000313" key="10">
    <source>
        <dbReference type="Proteomes" id="UP000015104"/>
    </source>
</evidence>
<dbReference type="EnsemblMetazoa" id="tetur12g01840.1">
    <property type="protein sequence ID" value="tetur12g01840.1"/>
    <property type="gene ID" value="tetur12g01840"/>
</dbReference>
<evidence type="ECO:0000256" key="1">
    <source>
        <dbReference type="ARBA" id="ARBA00008455"/>
    </source>
</evidence>
<dbReference type="PRINTS" id="PR00705">
    <property type="entry name" value="PAPAIN"/>
</dbReference>
<dbReference type="STRING" id="32264.T1KIL9"/>
<evidence type="ECO:0000256" key="4">
    <source>
        <dbReference type="ARBA" id="ARBA00022807"/>
    </source>
</evidence>
<evidence type="ECO:0000259" key="7">
    <source>
        <dbReference type="SMART" id="SM00645"/>
    </source>
</evidence>
<dbReference type="InterPro" id="IPR000169">
    <property type="entry name" value="Pept_cys_AS"/>
</dbReference>
<dbReference type="eggNOG" id="KOG1543">
    <property type="taxonomic scope" value="Eukaryota"/>
</dbReference>
<dbReference type="GO" id="GO:0006508">
    <property type="term" value="P:proteolysis"/>
    <property type="evidence" value="ECO:0007669"/>
    <property type="project" value="UniProtKB-KW"/>
</dbReference>
<dbReference type="Proteomes" id="UP000015104">
    <property type="component" value="Unassembled WGS sequence"/>
</dbReference>
<feature type="domain" description="Peptidase C1A papain C-terminal" evidence="7">
    <location>
        <begin position="150"/>
        <end position="361"/>
    </location>
</feature>
<dbReference type="SMART" id="SM00848">
    <property type="entry name" value="Inhibitor_I29"/>
    <property type="match status" value="1"/>
</dbReference>
<dbReference type="InterPro" id="IPR013201">
    <property type="entry name" value="Prot_inhib_I29"/>
</dbReference>
<keyword evidence="10" id="KW-1185">Reference proteome</keyword>
<evidence type="ECO:0000313" key="9">
    <source>
        <dbReference type="EnsemblMetazoa" id="tetur12g01840.1"/>
    </source>
</evidence>
<dbReference type="CDD" id="cd02248">
    <property type="entry name" value="Peptidase_C1A"/>
    <property type="match status" value="1"/>
</dbReference>
<dbReference type="PROSITE" id="PS00139">
    <property type="entry name" value="THIOL_PROTEASE_CYS"/>
    <property type="match status" value="1"/>
</dbReference>
<evidence type="ECO:0000256" key="6">
    <source>
        <dbReference type="ARBA" id="ARBA00023157"/>
    </source>
</evidence>
<dbReference type="InterPro" id="IPR038765">
    <property type="entry name" value="Papain-like_cys_pep_sf"/>
</dbReference>